<evidence type="ECO:0000313" key="1">
    <source>
        <dbReference type="EMBL" id="ACL56587.1"/>
    </source>
</evidence>
<dbReference type="SUPFAM" id="SSF52467">
    <property type="entry name" value="DHS-like NAD/FAD-binding domain"/>
    <property type="match status" value="1"/>
</dbReference>
<reference evidence="1 2" key="1">
    <citation type="submission" date="2009-01" db="EMBL/GenBank/DDBJ databases">
        <title>Complete sequence of chromosome of Methylobacterium nodulans ORS 2060.</title>
        <authorList>
            <consortium name="US DOE Joint Genome Institute"/>
            <person name="Lucas S."/>
            <person name="Copeland A."/>
            <person name="Lapidus A."/>
            <person name="Glavina del Rio T."/>
            <person name="Dalin E."/>
            <person name="Tice H."/>
            <person name="Bruce D."/>
            <person name="Goodwin L."/>
            <person name="Pitluck S."/>
            <person name="Sims D."/>
            <person name="Brettin T."/>
            <person name="Detter J.C."/>
            <person name="Han C."/>
            <person name="Larimer F."/>
            <person name="Land M."/>
            <person name="Hauser L."/>
            <person name="Kyrpides N."/>
            <person name="Ivanova N."/>
            <person name="Marx C.J."/>
            <person name="Richardson P."/>
        </authorList>
    </citation>
    <scope>NUCLEOTIDE SEQUENCE [LARGE SCALE GENOMIC DNA]</scope>
    <source>
        <strain evidence="2">LMG 21967 / CNCM I-2342 / ORS 2060</strain>
    </source>
</reference>
<dbReference type="eggNOG" id="COG0846">
    <property type="taxonomic scope" value="Bacteria"/>
</dbReference>
<organism evidence="1 2">
    <name type="scientific">Methylobacterium nodulans (strain LMG 21967 / CNCM I-2342 / ORS 2060)</name>
    <dbReference type="NCBI Taxonomy" id="460265"/>
    <lineage>
        <taxon>Bacteria</taxon>
        <taxon>Pseudomonadati</taxon>
        <taxon>Pseudomonadota</taxon>
        <taxon>Alphaproteobacteria</taxon>
        <taxon>Hyphomicrobiales</taxon>
        <taxon>Methylobacteriaceae</taxon>
        <taxon>Methylobacterium</taxon>
    </lineage>
</organism>
<name>B8IPT7_METNO</name>
<dbReference type="InterPro" id="IPR014583">
    <property type="entry name" value="Uncharacterised_Sir2-like"/>
</dbReference>
<dbReference type="AlphaFoldDB" id="B8IPT7"/>
<protein>
    <submittedName>
        <fullName evidence="1">Putative Sir2-like transcriptional silencer protein</fullName>
    </submittedName>
</protein>
<dbReference type="Proteomes" id="UP000008207">
    <property type="component" value="Chromosome"/>
</dbReference>
<dbReference type="CDD" id="cd01406">
    <property type="entry name" value="SIR2-like"/>
    <property type="match status" value="1"/>
</dbReference>
<proteinExistence type="predicted"/>
<evidence type="ECO:0000313" key="2">
    <source>
        <dbReference type="Proteomes" id="UP000008207"/>
    </source>
</evidence>
<dbReference type="STRING" id="460265.Mnod_1597"/>
<dbReference type="Pfam" id="PF13289">
    <property type="entry name" value="SIR2_2"/>
    <property type="match status" value="1"/>
</dbReference>
<dbReference type="EMBL" id="CP001349">
    <property type="protein sequence ID" value="ACL56587.1"/>
    <property type="molecule type" value="Genomic_DNA"/>
</dbReference>
<keyword evidence="2" id="KW-1185">Reference proteome</keyword>
<gene>
    <name evidence="1" type="ordered locus">Mnod_1597</name>
</gene>
<dbReference type="PIRSF" id="PIRSF033541">
    <property type="entry name" value="ORF25P_Sir2"/>
    <property type="match status" value="1"/>
</dbReference>
<dbReference type="OrthoDB" id="7357874at2"/>
<dbReference type="InterPro" id="IPR029035">
    <property type="entry name" value="DHS-like_NAD/FAD-binding_dom"/>
</dbReference>
<dbReference type="KEGG" id="mno:Mnod_1597"/>
<sequence>MPFSSTLTSQLATAIHERRAILFAGAGLSISVGLPSWRDLIAHMAEELGLGQDSIPRHSISYHTLAEYYRISKGSIGPLRSWMDRNWKISEHDIGDSRLHKLIIDLDFPIIYTTNYDRNIESAYEARGIKYVKVANARDIARINDSSTQIIKFHGDFEDDQSLVITETDYFNRLEFDSPLDIKFRSDALGKTVLFIGYSMTDMNIRLLLHKLWRTWRVSGYERNRPNSFVFMSRADPIQEAVLAQWGLTAVTGDSDDPEAALADFLTELHMRVSQLRHPEGRSEPA</sequence>
<dbReference type="RefSeq" id="WP_015928282.1">
    <property type="nucleotide sequence ID" value="NC_011894.1"/>
</dbReference>
<accession>B8IPT7</accession>
<dbReference type="HOGENOM" id="CLU_082728_0_0_5"/>